<accession>A0A5B0NQ06</accession>
<sequence>MSIPVEHTPGPGNAWHPVGLMPMMNTSKDDTVWNDVRFFPFGHITPALEDMRGVAAVCGGNKIQVIRLDPIEEKCSLLYEIVDKSSTLTGGRMEIFNSISWSIDPVSLQPILAAGGVRGVIKLFDARTATELGMFYGHGGTIFALSFSPTHPHVLASASIDHTVRIWNTTLPLKPAHIRPGTESQALLSNWDNPPGQLVTILAGAGGHTAPVCSVAWHPIHPLLATGGMDNHVKIWYLSQLPGFPRNSPLQDDRLPESLQTVDQSDPVNLSSAPITSLPIFNSKHLHSHWVDQIIWAGRLTPILVSKSSIIAKGSRHPLAAYAFEEDLEPATRVCIWQPSILEDVFLGKSGPTMTQDAEANIGGVDFDMYSSFKVRKPGLDQEEESIEWGLGMCLTQTQVEGSSKLDLAILIGNHPKGIAEFSLSSLEDTPKLSGPAINLHSSSTSPGQQNGEKRQNIFRAIDSTPMSFENKSTFALRVGQNASIELWKREFLLSSTTV</sequence>
<dbReference type="OrthoDB" id="2495869at2759"/>
<evidence type="ECO:0000256" key="4">
    <source>
        <dbReference type="ARBA" id="ARBA00023015"/>
    </source>
</evidence>
<dbReference type="InterPro" id="IPR001680">
    <property type="entry name" value="WD40_rpt"/>
</dbReference>
<dbReference type="EMBL" id="VSWC01000092">
    <property type="protein sequence ID" value="KAA1090712.1"/>
    <property type="molecule type" value="Genomic_DNA"/>
</dbReference>
<keyword evidence="4" id="KW-0805">Transcription regulation</keyword>
<dbReference type="SMART" id="SM00320">
    <property type="entry name" value="WD40"/>
    <property type="match status" value="2"/>
</dbReference>
<organism evidence="8 9">
    <name type="scientific">Puccinia graminis f. sp. tritici</name>
    <dbReference type="NCBI Taxonomy" id="56615"/>
    <lineage>
        <taxon>Eukaryota</taxon>
        <taxon>Fungi</taxon>
        <taxon>Dikarya</taxon>
        <taxon>Basidiomycota</taxon>
        <taxon>Pucciniomycotina</taxon>
        <taxon>Pucciniomycetes</taxon>
        <taxon>Pucciniales</taxon>
        <taxon>Pucciniaceae</taxon>
        <taxon>Puccinia</taxon>
    </lineage>
</organism>
<protein>
    <submittedName>
        <fullName evidence="8">Uncharacterized protein</fullName>
    </submittedName>
</protein>
<dbReference type="InterPro" id="IPR015943">
    <property type="entry name" value="WD40/YVTN_repeat-like_dom_sf"/>
</dbReference>
<dbReference type="PROSITE" id="PS50082">
    <property type="entry name" value="WD_REPEATS_2"/>
    <property type="match status" value="2"/>
</dbReference>
<dbReference type="InterPro" id="IPR036322">
    <property type="entry name" value="WD40_repeat_dom_sf"/>
</dbReference>
<dbReference type="SUPFAM" id="SSF50978">
    <property type="entry name" value="WD40 repeat-like"/>
    <property type="match status" value="1"/>
</dbReference>
<evidence type="ECO:0000256" key="1">
    <source>
        <dbReference type="ARBA" id="ARBA00008075"/>
    </source>
</evidence>
<dbReference type="Proteomes" id="UP000324748">
    <property type="component" value="Unassembled WGS sequence"/>
</dbReference>
<keyword evidence="2 6" id="KW-0853">WD repeat</keyword>
<dbReference type="FunFam" id="2.130.10.10:FF:002605">
    <property type="entry name" value="Uncharacterized protein"/>
    <property type="match status" value="1"/>
</dbReference>
<reference evidence="9 10" key="1">
    <citation type="submission" date="2019-05" db="EMBL/GenBank/DDBJ databases">
        <title>Emergence of the Ug99 lineage of the wheat stem rust pathogen through somatic hybridization.</title>
        <authorList>
            <person name="Li F."/>
            <person name="Upadhyaya N.M."/>
            <person name="Sperschneider J."/>
            <person name="Matny O."/>
            <person name="Nguyen-Phuc H."/>
            <person name="Mago R."/>
            <person name="Raley C."/>
            <person name="Miller M.E."/>
            <person name="Silverstein K.A.T."/>
            <person name="Henningsen E."/>
            <person name="Hirsch C.D."/>
            <person name="Visser B."/>
            <person name="Pretorius Z.A."/>
            <person name="Steffenson B.J."/>
            <person name="Schwessinger B."/>
            <person name="Dodds P.N."/>
            <person name="Figueroa M."/>
        </authorList>
    </citation>
    <scope>NUCLEOTIDE SEQUENCE [LARGE SCALE GENOMIC DNA]</scope>
    <source>
        <strain evidence="8">21-0</strain>
        <strain evidence="7 10">Ug99</strain>
    </source>
</reference>
<keyword evidence="5" id="KW-0804">Transcription</keyword>
<gene>
    <name evidence="8" type="ORF">PGT21_011469</name>
    <name evidence="7" type="ORF">PGTUg99_012274</name>
</gene>
<proteinExistence type="inferred from homology"/>
<evidence type="ECO:0000256" key="2">
    <source>
        <dbReference type="ARBA" id="ARBA00022574"/>
    </source>
</evidence>
<dbReference type="AlphaFoldDB" id="A0A5B0NQ06"/>
<feature type="repeat" description="WD" evidence="6">
    <location>
        <begin position="135"/>
        <end position="168"/>
    </location>
</feature>
<evidence type="ECO:0000313" key="9">
    <source>
        <dbReference type="Proteomes" id="UP000324748"/>
    </source>
</evidence>
<dbReference type="PANTHER" id="PTHR10253">
    <property type="entry name" value="POLYCOMB PROTEIN"/>
    <property type="match status" value="1"/>
</dbReference>
<feature type="repeat" description="WD" evidence="6">
    <location>
        <begin position="205"/>
        <end position="236"/>
    </location>
</feature>
<keyword evidence="3" id="KW-0677">Repeat</keyword>
<evidence type="ECO:0000256" key="3">
    <source>
        <dbReference type="ARBA" id="ARBA00022737"/>
    </source>
</evidence>
<evidence type="ECO:0000313" key="7">
    <source>
        <dbReference type="EMBL" id="KAA1074073.1"/>
    </source>
</evidence>
<name>A0A5B0NQ06_PUCGR</name>
<dbReference type="Pfam" id="PF00400">
    <property type="entry name" value="WD40"/>
    <property type="match status" value="2"/>
</dbReference>
<dbReference type="InterPro" id="IPR051243">
    <property type="entry name" value="PcG_WD-repeat"/>
</dbReference>
<dbReference type="Gene3D" id="2.130.10.10">
    <property type="entry name" value="YVTN repeat-like/Quinoprotein amine dehydrogenase"/>
    <property type="match status" value="1"/>
</dbReference>
<comment type="similarity">
    <text evidence="1">Belongs to the WD repeat ESC family.</text>
</comment>
<comment type="caution">
    <text evidence="8">The sequence shown here is derived from an EMBL/GenBank/DDBJ whole genome shotgun (WGS) entry which is preliminary data.</text>
</comment>
<evidence type="ECO:0000313" key="8">
    <source>
        <dbReference type="EMBL" id="KAA1090712.1"/>
    </source>
</evidence>
<dbReference type="Proteomes" id="UP000325313">
    <property type="component" value="Unassembled WGS sequence"/>
</dbReference>
<evidence type="ECO:0000256" key="5">
    <source>
        <dbReference type="ARBA" id="ARBA00023163"/>
    </source>
</evidence>
<dbReference type="EMBL" id="VDEP01000473">
    <property type="protein sequence ID" value="KAA1074073.1"/>
    <property type="molecule type" value="Genomic_DNA"/>
</dbReference>
<evidence type="ECO:0000256" key="6">
    <source>
        <dbReference type="PROSITE-ProRule" id="PRU00221"/>
    </source>
</evidence>
<keyword evidence="9" id="KW-1185">Reference proteome</keyword>
<evidence type="ECO:0000313" key="10">
    <source>
        <dbReference type="Proteomes" id="UP000325313"/>
    </source>
</evidence>
<dbReference type="PROSITE" id="PS50294">
    <property type="entry name" value="WD_REPEATS_REGION"/>
    <property type="match status" value="2"/>
</dbReference>